<accession>A0A3G4ZL34</accession>
<protein>
    <recommendedName>
        <fullName evidence="2">Zinc-ribbon domain-containing protein</fullName>
    </recommendedName>
</protein>
<sequence>MKNKYTLQDCINWAKEKEGECLSTEYTTANEYIKWKCKCGYEWKAPFCEIKYRGSWCRKCAHKNLTNKKKKTINDAHKLAKDNDGYCLSELFVNIHEKLEWKCINNHVWKMPYTKVQEGKWCAKCSRSMNRKEVNIDRVNDIVNKKGGKCLSTVCNSVKDILEFECKNGHNWKTITGSILYNDSWCGKCLLTTLDDCKKIAKEKEGECLSTEYKSETNSKLEWKCKFSHVWTSKFNSIKSGHWCPTCAKKCITLEDCINVAKLQNGICLSTKCLNAKDKIEWKCNNGHTWLASYDNISRGRWCPFCKDYRYIENICRDIFESIFNKKFISIRPNWLKNETNYNLEIDVYNEELNIACEYNGRQHYKYIQFFHKTKEEFTNQQARDKLKYKLINEKGIKLIIIPYTVKKNDIFDYIVGECNKLNIILPNSNNLNEIKEIIHDKYVK</sequence>
<evidence type="ECO:0008006" key="2">
    <source>
        <dbReference type="Google" id="ProtNLM"/>
    </source>
</evidence>
<reference evidence="1" key="1">
    <citation type="submission" date="2018-10" db="EMBL/GenBank/DDBJ databases">
        <title>Hidden diversity of soil giant viruses.</title>
        <authorList>
            <person name="Schulz F."/>
            <person name="Alteio L."/>
            <person name="Goudeau D."/>
            <person name="Ryan E.M."/>
            <person name="Malmstrom R.R."/>
            <person name="Blanchard J."/>
            <person name="Woyke T."/>
        </authorList>
    </citation>
    <scope>NUCLEOTIDE SEQUENCE</scope>
    <source>
        <strain evidence="1">TEV1</strain>
    </source>
</reference>
<evidence type="ECO:0000313" key="1">
    <source>
        <dbReference type="EMBL" id="AYV75560.1"/>
    </source>
</evidence>
<dbReference type="EMBL" id="MK071980">
    <property type="protein sequence ID" value="AYV75560.1"/>
    <property type="molecule type" value="Genomic_DNA"/>
</dbReference>
<name>A0A3G4ZL34_9VIRU</name>
<gene>
    <name evidence="1" type="ORF">Terrestrivirus2_68</name>
</gene>
<organism evidence="1">
    <name type="scientific">Terrestrivirus sp</name>
    <dbReference type="NCBI Taxonomy" id="2487775"/>
    <lineage>
        <taxon>Viruses</taxon>
        <taxon>Varidnaviria</taxon>
        <taxon>Bamfordvirae</taxon>
        <taxon>Nucleocytoviricota</taxon>
        <taxon>Megaviricetes</taxon>
        <taxon>Imitervirales</taxon>
        <taxon>Mimiviridae</taxon>
        <taxon>Klosneuvirinae</taxon>
    </lineage>
</organism>
<dbReference type="Gene3D" id="3.40.960.10">
    <property type="entry name" value="VSR Endonuclease"/>
    <property type="match status" value="1"/>
</dbReference>
<proteinExistence type="predicted"/>